<organism evidence="3 4">
    <name type="scientific">Thiohalorhabdus methylotrophus</name>
    <dbReference type="NCBI Taxonomy" id="3242694"/>
    <lineage>
        <taxon>Bacteria</taxon>
        <taxon>Pseudomonadati</taxon>
        <taxon>Pseudomonadota</taxon>
        <taxon>Gammaproteobacteria</taxon>
        <taxon>Thiohalorhabdales</taxon>
        <taxon>Thiohalorhabdaceae</taxon>
        <taxon>Thiohalorhabdus</taxon>
    </lineage>
</organism>
<proteinExistence type="predicted"/>
<dbReference type="PANTHER" id="PTHR43861">
    <property type="entry name" value="TRANS-ACONITATE 2-METHYLTRANSFERASE-RELATED"/>
    <property type="match status" value="1"/>
</dbReference>
<dbReference type="Pfam" id="PF13649">
    <property type="entry name" value="Methyltransf_25"/>
    <property type="match status" value="1"/>
</dbReference>
<sequence length="217" mass="24428">MADKNTETWESKLSRIGEYYSELVGAHGANPLSCDYGRPTSQKRKFGAVAEVMPLSGKHVLDVGCGLGDFADYLDAEIGKVQYTGVEIAPAMLKEARQLRPHLDLRQLDILRETPEGQFDLVTANGIFYLLGTDAKYLTEKIITRMFSLTRYAVAFTTLSTWTDYQESGEFYADPLETLSFCRTLTPWVVLRHDYAPHDFTVYLYKQSPFQEDGGGP</sequence>
<comment type="caution">
    <text evidence="3">The sequence shown here is derived from an EMBL/GenBank/DDBJ whole genome shotgun (WGS) entry which is preliminary data.</text>
</comment>
<accession>A0ABV4TZN9</accession>
<dbReference type="InterPro" id="IPR029063">
    <property type="entry name" value="SAM-dependent_MTases_sf"/>
</dbReference>
<protein>
    <submittedName>
        <fullName evidence="3">Trans-aconitate 2-methyltransferase</fullName>
    </submittedName>
</protein>
<evidence type="ECO:0000256" key="1">
    <source>
        <dbReference type="ARBA" id="ARBA00022679"/>
    </source>
</evidence>
<evidence type="ECO:0000313" key="3">
    <source>
        <dbReference type="EMBL" id="MFA9462559.1"/>
    </source>
</evidence>
<dbReference type="EMBL" id="JBGUAW010000017">
    <property type="protein sequence ID" value="MFA9462559.1"/>
    <property type="molecule type" value="Genomic_DNA"/>
</dbReference>
<evidence type="ECO:0000313" key="4">
    <source>
        <dbReference type="Proteomes" id="UP001575181"/>
    </source>
</evidence>
<evidence type="ECO:0000259" key="2">
    <source>
        <dbReference type="Pfam" id="PF13649"/>
    </source>
</evidence>
<dbReference type="CDD" id="cd02440">
    <property type="entry name" value="AdoMet_MTases"/>
    <property type="match status" value="1"/>
</dbReference>
<keyword evidence="1" id="KW-0808">Transferase</keyword>
<name>A0ABV4TZN9_9GAMM</name>
<dbReference type="RefSeq" id="WP_373657347.1">
    <property type="nucleotide sequence ID" value="NZ_JBGUAW010000017.1"/>
</dbReference>
<dbReference type="InterPro" id="IPR041698">
    <property type="entry name" value="Methyltransf_25"/>
</dbReference>
<feature type="domain" description="Methyltransferase" evidence="2">
    <location>
        <begin position="60"/>
        <end position="134"/>
    </location>
</feature>
<dbReference type="SUPFAM" id="SSF53335">
    <property type="entry name" value="S-adenosyl-L-methionine-dependent methyltransferases"/>
    <property type="match status" value="1"/>
</dbReference>
<dbReference type="Gene3D" id="3.40.50.150">
    <property type="entry name" value="Vaccinia Virus protein VP39"/>
    <property type="match status" value="1"/>
</dbReference>
<gene>
    <name evidence="3" type="ORF">ACERLL_17270</name>
</gene>
<dbReference type="Proteomes" id="UP001575181">
    <property type="component" value="Unassembled WGS sequence"/>
</dbReference>
<keyword evidence="4" id="KW-1185">Reference proteome</keyword>
<reference evidence="3 4" key="1">
    <citation type="submission" date="2024-08" db="EMBL/GenBank/DDBJ databases">
        <title>Whole-genome sequencing of halo(alkali)philic microorganisms from hypersaline lakes.</title>
        <authorList>
            <person name="Sorokin D.Y."/>
            <person name="Merkel A.Y."/>
            <person name="Messina E."/>
            <person name="Yakimov M."/>
        </authorList>
    </citation>
    <scope>NUCLEOTIDE SEQUENCE [LARGE SCALE GENOMIC DNA]</scope>
    <source>
        <strain evidence="3 4">Cl-TMA</strain>
    </source>
</reference>